<accession>A0A179F008</accession>
<comment type="caution">
    <text evidence="1">The sequence shown here is derived from an EMBL/GenBank/DDBJ whole genome shotgun (WGS) entry which is preliminary data.</text>
</comment>
<dbReference type="AlphaFoldDB" id="A0A179F008"/>
<dbReference type="Proteomes" id="UP000078397">
    <property type="component" value="Unassembled WGS sequence"/>
</dbReference>
<evidence type="ECO:0000313" key="2">
    <source>
        <dbReference type="Proteomes" id="UP000078397"/>
    </source>
</evidence>
<gene>
    <name evidence="1" type="ORF">VFPPC_16967</name>
</gene>
<dbReference type="GeneID" id="28858713"/>
<dbReference type="KEGG" id="pchm:VFPPC_16967"/>
<evidence type="ECO:0000313" key="1">
    <source>
        <dbReference type="EMBL" id="OAQ58489.1"/>
    </source>
</evidence>
<reference evidence="1 2" key="1">
    <citation type="journal article" date="2016" name="PLoS Pathog.">
        <title>Biosynthesis of antibiotic leucinostatins in bio-control fungus Purpureocillium lilacinum and their inhibition on phytophthora revealed by genome mining.</title>
        <authorList>
            <person name="Wang G."/>
            <person name="Liu Z."/>
            <person name="Lin R."/>
            <person name="Li E."/>
            <person name="Mao Z."/>
            <person name="Ling J."/>
            <person name="Yang Y."/>
            <person name="Yin W.B."/>
            <person name="Xie B."/>
        </authorList>
    </citation>
    <scope>NUCLEOTIDE SEQUENCE [LARGE SCALE GENOMIC DNA]</scope>
    <source>
        <strain evidence="1">170</strain>
    </source>
</reference>
<dbReference type="EMBL" id="LSBJ02000017">
    <property type="protein sequence ID" value="OAQ58489.1"/>
    <property type="molecule type" value="Genomic_DNA"/>
</dbReference>
<protein>
    <submittedName>
        <fullName evidence="1">Uncharacterized protein</fullName>
    </submittedName>
</protein>
<sequence length="87" mass="10041">MRNKLPMRSRHQHLSVNPPRFDVILVQNQMSNCAAERSSGWVPDHSRARRYPCQYCPPPQDSQLWWIEVASLATFGASWLDVMSTLS</sequence>
<organism evidence="1 2">
    <name type="scientific">Pochonia chlamydosporia 170</name>
    <dbReference type="NCBI Taxonomy" id="1380566"/>
    <lineage>
        <taxon>Eukaryota</taxon>
        <taxon>Fungi</taxon>
        <taxon>Dikarya</taxon>
        <taxon>Ascomycota</taxon>
        <taxon>Pezizomycotina</taxon>
        <taxon>Sordariomycetes</taxon>
        <taxon>Hypocreomycetidae</taxon>
        <taxon>Hypocreales</taxon>
        <taxon>Clavicipitaceae</taxon>
        <taxon>Pochonia</taxon>
    </lineage>
</organism>
<keyword evidence="2" id="KW-1185">Reference proteome</keyword>
<name>A0A179F008_METCM</name>
<dbReference type="RefSeq" id="XP_018136636.1">
    <property type="nucleotide sequence ID" value="XM_018294719.1"/>
</dbReference>
<proteinExistence type="predicted"/>